<dbReference type="InterPro" id="IPR011990">
    <property type="entry name" value="TPR-like_helical_dom_sf"/>
</dbReference>
<dbReference type="InterPro" id="IPR050667">
    <property type="entry name" value="PPR-containing_protein"/>
</dbReference>
<feature type="repeat" description="PPR" evidence="1">
    <location>
        <begin position="1128"/>
        <end position="1162"/>
    </location>
</feature>
<dbReference type="PROSITE" id="PS51375">
    <property type="entry name" value="PPR"/>
    <property type="match status" value="1"/>
</dbReference>
<gene>
    <name evidence="2" type="ORF">BASA50_006420</name>
</gene>
<keyword evidence="3" id="KW-1185">Reference proteome</keyword>
<dbReference type="PANTHER" id="PTHR47939:SF1">
    <property type="entry name" value="OS04G0684500 PROTEIN"/>
    <property type="match status" value="1"/>
</dbReference>
<evidence type="ECO:0008006" key="4">
    <source>
        <dbReference type="Google" id="ProtNLM"/>
    </source>
</evidence>
<accession>A0ABQ8FD21</accession>
<dbReference type="EMBL" id="JAFCIX010000330">
    <property type="protein sequence ID" value="KAH6594745.1"/>
    <property type="molecule type" value="Genomic_DNA"/>
</dbReference>
<reference evidence="2 3" key="1">
    <citation type="submission" date="2021-02" db="EMBL/GenBank/DDBJ databases">
        <title>Variation within the Batrachochytrium salamandrivorans European outbreak.</title>
        <authorList>
            <person name="Kelly M."/>
            <person name="Pasmans F."/>
            <person name="Shea T.P."/>
            <person name="Munoz J.F."/>
            <person name="Carranza S."/>
            <person name="Cuomo C.A."/>
            <person name="Martel A."/>
        </authorList>
    </citation>
    <scope>NUCLEOTIDE SEQUENCE [LARGE SCALE GENOMIC DNA]</scope>
    <source>
        <strain evidence="2 3">AMFP18/2</strain>
    </source>
</reference>
<name>A0ABQ8FD21_9FUNG</name>
<evidence type="ECO:0000313" key="2">
    <source>
        <dbReference type="EMBL" id="KAH6594745.1"/>
    </source>
</evidence>
<sequence length="1175" mass="131678">MISNKAIRCLVSQLARSHGQATGHFSALPALLTANPTSLSSRMMRYKPALSCSMTTSTLHANATSTNSDPESIVVSVLPAASSLPKEAQEPTSKTDLFVPSPLLSDNQDVSANTDLLLKIPSLMASFTSNNGSFRKTELIALIDSYHTMKKLQLLKELQPSQLQQIVKGLFSNLYSRDNPSIIAELWADIKNLNLQITPQFYSSLVLHISMFDTSCVSEWQFKQGRLAQEKFYAERTKSKDRNGYISSLTYDIGHLESTSLFVLGTEVFEAAISAGATLEREAYDCYIHSCALRGEAILAESAYLQMVEAGHIANIKTYASMITAHGIAEDAFKAQSWFEKYTESSEPPSITPFVAFAQSLVLGDRVPAAIDVLTRLLPSAISSVDIWPINDLMALFERRLDYDSMQLLYDTISRDSTLPQPNFKTFLYMMSASLIKGNLNESLGYYSRIESKHMSSYQIGLLGCACADAGDCDLSLSLANEQLRRSLLPESSHVAKLIDLLYKADKTGVRALSFLKRVISEFVKRKQDKFATSPTVDYGLNALVTQCEDNLRCALDVFAYAEKTRVRLSRYFATRVCSSFRKADPETISGLSTTDYAAIFDCTFAQYNRDSHLSSVGLVRASIRRLLSSMLASNLVPTVQIDEIVCRGYDTIRDSIGKAEWRVAMRPYNFEFVDNPLQRDTQKKPVFFFKEWHKPAPVIRQTIQDQESRTLLSKLEVHCAASEIKEAMEVYEQISESGKVIPFQTLQSLMRLVSKDENTNNVVHVMRTAIANAEQSKDMIIRTRAPLAAYESAIQALLTRRHTLLASKLVEEVISKFNKIPSSHICIMLFQNFNSSVSINLTDARRLDHIFTSYIKDKSLINIPLHVFECMFRVYRITKDLEKAKSLEKLMQDNKLRIGTSSYANLVAIFVENDCTANALGAFDHYLDSTPTPSMAVFNTMMKMHINHARDIKSALDIWHVSRQLNVMPDSDSLRWLLAGLTDLSKDPVSAEKLFDALTLPASHPGSTGLCLPCTSVHYDILLNGYAHMDVPDSDRMIELYDRMIAQKISPTLMTFENVISGLCRGKDASTRIAEQFRDRMATYRLVPTPAIYNSIMKLYFDLNDAAGASRVFEELARNLDPNYAPDLQSYEIMIKGLVGVGQRERAAGFLDRARRHGGYPKTRVDELEKLLLK</sequence>
<protein>
    <recommendedName>
        <fullName evidence="4">Pentacotripeptide-repeat region of PRORP domain-containing protein</fullName>
    </recommendedName>
</protein>
<evidence type="ECO:0000313" key="3">
    <source>
        <dbReference type="Proteomes" id="UP001648503"/>
    </source>
</evidence>
<proteinExistence type="predicted"/>
<dbReference type="Proteomes" id="UP001648503">
    <property type="component" value="Unassembled WGS sequence"/>
</dbReference>
<comment type="caution">
    <text evidence="2">The sequence shown here is derived from an EMBL/GenBank/DDBJ whole genome shotgun (WGS) entry which is preliminary data.</text>
</comment>
<evidence type="ECO:0000256" key="1">
    <source>
        <dbReference type="PROSITE-ProRule" id="PRU00708"/>
    </source>
</evidence>
<dbReference type="InterPro" id="IPR002885">
    <property type="entry name" value="PPR_rpt"/>
</dbReference>
<organism evidence="2 3">
    <name type="scientific">Batrachochytrium salamandrivorans</name>
    <dbReference type="NCBI Taxonomy" id="1357716"/>
    <lineage>
        <taxon>Eukaryota</taxon>
        <taxon>Fungi</taxon>
        <taxon>Fungi incertae sedis</taxon>
        <taxon>Chytridiomycota</taxon>
        <taxon>Chytridiomycota incertae sedis</taxon>
        <taxon>Chytridiomycetes</taxon>
        <taxon>Rhizophydiales</taxon>
        <taxon>Rhizophydiales incertae sedis</taxon>
        <taxon>Batrachochytrium</taxon>
    </lineage>
</organism>
<dbReference type="Gene3D" id="1.25.40.10">
    <property type="entry name" value="Tetratricopeptide repeat domain"/>
    <property type="match status" value="3"/>
</dbReference>
<dbReference type="PANTHER" id="PTHR47939">
    <property type="entry name" value="MEMBRANE-ASSOCIATED SALT-INDUCIBLE PROTEIN-LIKE"/>
    <property type="match status" value="1"/>
</dbReference>